<evidence type="ECO:0000256" key="8">
    <source>
        <dbReference type="SAM" id="SignalP"/>
    </source>
</evidence>
<evidence type="ECO:0000256" key="6">
    <source>
        <dbReference type="ARBA" id="ARBA00023316"/>
    </source>
</evidence>
<dbReference type="CDD" id="cd16913">
    <property type="entry name" value="YkuD_like"/>
    <property type="match status" value="1"/>
</dbReference>
<dbReference type="GO" id="GO:0071555">
    <property type="term" value="P:cell wall organization"/>
    <property type="evidence" value="ECO:0007669"/>
    <property type="project" value="UniProtKB-UniRule"/>
</dbReference>
<dbReference type="PROSITE" id="PS52029">
    <property type="entry name" value="LD_TPASE"/>
    <property type="match status" value="1"/>
</dbReference>
<reference evidence="10 11" key="1">
    <citation type="submission" date="2019-01" db="EMBL/GenBank/DDBJ databases">
        <title>Zoogloea oleivorans genome sequencing and assembly.</title>
        <authorList>
            <person name="Tancsics A."/>
            <person name="Farkas M."/>
            <person name="Kriszt B."/>
            <person name="Maroti G."/>
            <person name="Horvath B."/>
        </authorList>
    </citation>
    <scope>NUCLEOTIDE SEQUENCE [LARGE SCALE GENOMIC DNA]</scope>
    <source>
        <strain evidence="10 11">Buc</strain>
    </source>
</reference>
<accession>A0A6C2D351</accession>
<evidence type="ECO:0000256" key="2">
    <source>
        <dbReference type="ARBA" id="ARBA00005992"/>
    </source>
</evidence>
<evidence type="ECO:0000256" key="4">
    <source>
        <dbReference type="ARBA" id="ARBA00022960"/>
    </source>
</evidence>
<dbReference type="GO" id="GO:0008360">
    <property type="term" value="P:regulation of cell shape"/>
    <property type="evidence" value="ECO:0007669"/>
    <property type="project" value="UniProtKB-UniRule"/>
</dbReference>
<name>A0A6C2D351_9RHOO</name>
<dbReference type="Gene3D" id="2.40.440.10">
    <property type="entry name" value="L,D-transpeptidase catalytic domain-like"/>
    <property type="match status" value="1"/>
</dbReference>
<evidence type="ECO:0000256" key="7">
    <source>
        <dbReference type="PROSITE-ProRule" id="PRU01373"/>
    </source>
</evidence>
<dbReference type="SUPFAM" id="SSF54427">
    <property type="entry name" value="NTF2-like"/>
    <property type="match status" value="1"/>
</dbReference>
<dbReference type="EMBL" id="SDKK01000006">
    <property type="protein sequence ID" value="TYC59992.1"/>
    <property type="molecule type" value="Genomic_DNA"/>
</dbReference>
<dbReference type="InterPro" id="IPR038063">
    <property type="entry name" value="Transpep_catalytic_dom"/>
</dbReference>
<dbReference type="UniPathway" id="UPA00219"/>
<dbReference type="InterPro" id="IPR056203">
    <property type="entry name" value="Cds6_C"/>
</dbReference>
<dbReference type="AlphaFoldDB" id="A0A6C2D351"/>
<evidence type="ECO:0000259" key="9">
    <source>
        <dbReference type="PROSITE" id="PS52029"/>
    </source>
</evidence>
<feature type="domain" description="L,D-TPase catalytic" evidence="9">
    <location>
        <begin position="137"/>
        <end position="272"/>
    </location>
</feature>
<keyword evidence="8" id="KW-0732">Signal</keyword>
<comment type="similarity">
    <text evidence="2">Belongs to the YkuD family.</text>
</comment>
<dbReference type="OrthoDB" id="9809748at2"/>
<dbReference type="InterPro" id="IPR032710">
    <property type="entry name" value="NTF2-like_dom_sf"/>
</dbReference>
<keyword evidence="4 7" id="KW-0133">Cell shape</keyword>
<comment type="caution">
    <text evidence="10">The sequence shown here is derived from an EMBL/GenBank/DDBJ whole genome shotgun (WGS) entry which is preliminary data.</text>
</comment>
<keyword evidence="3" id="KW-0808">Transferase</keyword>
<feature type="signal peptide" evidence="8">
    <location>
        <begin position="1"/>
        <end position="25"/>
    </location>
</feature>
<feature type="chain" id="PRO_5025643953" description="L,D-TPase catalytic domain-containing protein" evidence="8">
    <location>
        <begin position="26"/>
        <end position="398"/>
    </location>
</feature>
<feature type="active site" description="Nucleophile" evidence="7">
    <location>
        <position position="247"/>
    </location>
</feature>
<protein>
    <recommendedName>
        <fullName evidence="9">L,D-TPase catalytic domain-containing protein</fullName>
    </recommendedName>
</protein>
<evidence type="ECO:0000313" key="11">
    <source>
        <dbReference type="Proteomes" id="UP000389128"/>
    </source>
</evidence>
<dbReference type="GO" id="GO:0004180">
    <property type="term" value="F:carboxypeptidase activity"/>
    <property type="evidence" value="ECO:0007669"/>
    <property type="project" value="UniProtKB-ARBA"/>
</dbReference>
<proteinExistence type="inferred from homology"/>
<feature type="active site" description="Proton donor/acceptor" evidence="7">
    <location>
        <position position="230"/>
    </location>
</feature>
<keyword evidence="11" id="KW-1185">Reference proteome</keyword>
<dbReference type="Pfam" id="PF03734">
    <property type="entry name" value="YkuD"/>
    <property type="match status" value="1"/>
</dbReference>
<sequence>MHYLLAVLCKGFALLLACSPFLAFGAGEQRTSMSDPDAALGAVFQDIEQSKLSSALTKVDALLVSYPNFRLAHLIRGDLLLARTRPLAAFGSSPEAPADKIADLREEAVARLKAYRNRPPSNYVPRYLLQMEPEQKYAVVVDTQRARLYIYQNDNGRPRFVADYYITHGKLGAEKAREGDKRTPIGVYHVTANLPRQKLSDFYGSGAFPISYPNEWDRQQGRDGHGIWLHGTPSDTYSRPPHASDGCVVLTNQDLNALSPYLQVGLTPVIISNTVEWLSLDDWATERTSLNRQIESWRKDWESRDLTRYLSHYSRQFRNNEGDYERWAEQKRLVTAGKSWVKVELGKMSVFRNPGKQDLVVVTFEQDYRSNNLSNVLKKRQYWLKEGGRWKIVYEGFA</sequence>
<comment type="pathway">
    <text evidence="1 7">Cell wall biogenesis; peptidoglycan biosynthesis.</text>
</comment>
<keyword evidence="6 7" id="KW-0961">Cell wall biogenesis/degradation</keyword>
<dbReference type="PANTHER" id="PTHR36699:SF1">
    <property type="entry name" value="L,D-TRANSPEPTIDASE YAFK-RELATED"/>
    <property type="match status" value="1"/>
</dbReference>
<dbReference type="RefSeq" id="WP_148578550.1">
    <property type="nucleotide sequence ID" value="NZ_SDKK01000006.1"/>
</dbReference>
<dbReference type="GO" id="GO:0016740">
    <property type="term" value="F:transferase activity"/>
    <property type="evidence" value="ECO:0007669"/>
    <property type="project" value="UniProtKB-KW"/>
</dbReference>
<organism evidence="10 11">
    <name type="scientific">Zoogloea oleivorans</name>
    <dbReference type="NCBI Taxonomy" id="1552750"/>
    <lineage>
        <taxon>Bacteria</taxon>
        <taxon>Pseudomonadati</taxon>
        <taxon>Pseudomonadota</taxon>
        <taxon>Betaproteobacteria</taxon>
        <taxon>Rhodocyclales</taxon>
        <taxon>Zoogloeaceae</taxon>
        <taxon>Zoogloea</taxon>
    </lineage>
</organism>
<evidence type="ECO:0000256" key="5">
    <source>
        <dbReference type="ARBA" id="ARBA00022984"/>
    </source>
</evidence>
<dbReference type="SUPFAM" id="SSF141523">
    <property type="entry name" value="L,D-transpeptidase catalytic domain-like"/>
    <property type="match status" value="1"/>
</dbReference>
<evidence type="ECO:0000313" key="10">
    <source>
        <dbReference type="EMBL" id="TYC59992.1"/>
    </source>
</evidence>
<evidence type="ECO:0000256" key="1">
    <source>
        <dbReference type="ARBA" id="ARBA00004752"/>
    </source>
</evidence>
<keyword evidence="5 7" id="KW-0573">Peptidoglycan synthesis</keyword>
<dbReference type="Proteomes" id="UP000389128">
    <property type="component" value="Unassembled WGS sequence"/>
</dbReference>
<dbReference type="PANTHER" id="PTHR36699">
    <property type="entry name" value="LD-TRANSPEPTIDASE"/>
    <property type="match status" value="1"/>
</dbReference>
<gene>
    <name evidence="10" type="ORF">ETQ85_08190</name>
</gene>
<evidence type="ECO:0000256" key="3">
    <source>
        <dbReference type="ARBA" id="ARBA00022679"/>
    </source>
</evidence>
<dbReference type="GO" id="GO:0009252">
    <property type="term" value="P:peptidoglycan biosynthetic process"/>
    <property type="evidence" value="ECO:0007669"/>
    <property type="project" value="UniProtKB-UniPathway"/>
</dbReference>
<dbReference type="Pfam" id="PF24125">
    <property type="entry name" value="Cds6_C"/>
    <property type="match status" value="1"/>
</dbReference>
<dbReference type="InterPro" id="IPR005490">
    <property type="entry name" value="LD_TPept_cat_dom"/>
</dbReference>